<dbReference type="Proteomes" id="UP001161580">
    <property type="component" value="Unassembled WGS sequence"/>
</dbReference>
<dbReference type="PANTHER" id="PTHR10545:SF29">
    <property type="entry name" value="GH14572P-RELATED"/>
    <property type="match status" value="1"/>
</dbReference>
<protein>
    <submittedName>
        <fullName evidence="4">GNAT family N-acetyltransferase</fullName>
    </submittedName>
</protein>
<evidence type="ECO:0000259" key="3">
    <source>
        <dbReference type="PROSITE" id="PS51186"/>
    </source>
</evidence>
<gene>
    <name evidence="4" type="ORF">MRS75_22260</name>
</gene>
<evidence type="ECO:0000256" key="1">
    <source>
        <dbReference type="ARBA" id="ARBA00022679"/>
    </source>
</evidence>
<keyword evidence="5" id="KW-1185">Reference proteome</keyword>
<dbReference type="GO" id="GO:0008080">
    <property type="term" value="F:N-acetyltransferase activity"/>
    <property type="evidence" value="ECO:0007669"/>
    <property type="project" value="TreeGrafter"/>
</dbReference>
<dbReference type="Gene3D" id="3.40.630.30">
    <property type="match status" value="1"/>
</dbReference>
<name>A0AAE3QGJ3_9HYPH</name>
<proteinExistence type="predicted"/>
<evidence type="ECO:0000313" key="5">
    <source>
        <dbReference type="Proteomes" id="UP001161580"/>
    </source>
</evidence>
<keyword evidence="1" id="KW-0808">Transferase</keyword>
<comment type="caution">
    <text evidence="4">The sequence shown here is derived from an EMBL/GenBank/DDBJ whole genome shotgun (WGS) entry which is preliminary data.</text>
</comment>
<keyword evidence="2" id="KW-0012">Acyltransferase</keyword>
<accession>A0AAE3QGJ3</accession>
<evidence type="ECO:0000256" key="2">
    <source>
        <dbReference type="ARBA" id="ARBA00023315"/>
    </source>
</evidence>
<dbReference type="PROSITE" id="PS51186">
    <property type="entry name" value="GNAT"/>
    <property type="match status" value="1"/>
</dbReference>
<feature type="domain" description="N-acetyltransferase" evidence="3">
    <location>
        <begin position="1"/>
        <end position="144"/>
    </location>
</feature>
<dbReference type="Pfam" id="PF00583">
    <property type="entry name" value="Acetyltransf_1"/>
    <property type="match status" value="1"/>
</dbReference>
<organism evidence="4 5">
    <name type="scientific">Ferirhizobium litorale</name>
    <dbReference type="NCBI Taxonomy" id="2927786"/>
    <lineage>
        <taxon>Bacteria</taxon>
        <taxon>Pseudomonadati</taxon>
        <taxon>Pseudomonadota</taxon>
        <taxon>Alphaproteobacteria</taxon>
        <taxon>Hyphomicrobiales</taxon>
        <taxon>Rhizobiaceae</taxon>
        <taxon>Ferirhizobium</taxon>
    </lineage>
</organism>
<reference evidence="4" key="1">
    <citation type="submission" date="2022-03" db="EMBL/GenBank/DDBJ databases">
        <title>Fererhizobium litorale gen. nov., sp. nov., isolated from sandy sediments of the Sea of Japan seashore.</title>
        <authorList>
            <person name="Romanenko L."/>
            <person name="Kurilenko V."/>
            <person name="Otstavnykh N."/>
            <person name="Svetashev V."/>
            <person name="Tekutyeva L."/>
            <person name="Isaeva M."/>
            <person name="Mikhailov V."/>
        </authorList>
    </citation>
    <scope>NUCLEOTIDE SEQUENCE</scope>
    <source>
        <strain evidence="4">KMM 9576</strain>
    </source>
</reference>
<dbReference type="PANTHER" id="PTHR10545">
    <property type="entry name" value="DIAMINE N-ACETYLTRANSFERASE"/>
    <property type="match status" value="1"/>
</dbReference>
<dbReference type="CDD" id="cd04301">
    <property type="entry name" value="NAT_SF"/>
    <property type="match status" value="1"/>
</dbReference>
<dbReference type="InterPro" id="IPR051016">
    <property type="entry name" value="Diverse_Substrate_AcTransf"/>
</dbReference>
<sequence length="147" mass="16098">MQAAILRLGRHLGQAEKIASTADDFRRYGFGPDAAFSGFIAEIDGAFAGLCLYFPIFSTWLGRPGVFVQDLYVDETFRGQRVGETLLRAVAAWSRQRGGVYLRLAVDTANVPAQAFYERVGIGWLEEDRDHGAYGAAFLALAGNDDT</sequence>
<dbReference type="SUPFAM" id="SSF55729">
    <property type="entry name" value="Acyl-CoA N-acyltransferases (Nat)"/>
    <property type="match status" value="1"/>
</dbReference>
<evidence type="ECO:0000313" key="4">
    <source>
        <dbReference type="EMBL" id="MDI7924790.1"/>
    </source>
</evidence>
<dbReference type="EMBL" id="JALDYZ010000018">
    <property type="protein sequence ID" value="MDI7924790.1"/>
    <property type="molecule type" value="Genomic_DNA"/>
</dbReference>
<dbReference type="RefSeq" id="WP_311788841.1">
    <property type="nucleotide sequence ID" value="NZ_JALDYY010000019.1"/>
</dbReference>
<dbReference type="AlphaFoldDB" id="A0AAE3QGJ3"/>
<dbReference type="InterPro" id="IPR000182">
    <property type="entry name" value="GNAT_dom"/>
</dbReference>
<dbReference type="InterPro" id="IPR016181">
    <property type="entry name" value="Acyl_CoA_acyltransferase"/>
</dbReference>